<dbReference type="SUPFAM" id="SSF54427">
    <property type="entry name" value="NTF2-like"/>
    <property type="match status" value="1"/>
</dbReference>
<evidence type="ECO:0000313" key="2">
    <source>
        <dbReference type="Proteomes" id="UP001239445"/>
    </source>
</evidence>
<protein>
    <submittedName>
        <fullName evidence="1">Uncharacterized protein</fullName>
    </submittedName>
</protein>
<dbReference type="InterPro" id="IPR032710">
    <property type="entry name" value="NTF2-like_dom_sf"/>
</dbReference>
<keyword evidence="2" id="KW-1185">Reference proteome</keyword>
<gene>
    <name evidence="1" type="ORF">QBC47DRAFT_456092</name>
</gene>
<sequence length="165" mass="18074">MSSDQKNLRSKMEHTLRALLQSPVEASAANDPSLLSTVLDPACKRYIQPASLLSKLGAPPDFFFDVPSYEAAIGSEMAVFSVKGVEVDNVCVDVEGRKGSAIAVFDQLLKDGREFRVGFSWHVEFSEDGERVVRILQYADAVGFVEFEGAVRELVAEEAGKESKE</sequence>
<name>A0AAJ0BL89_9PEZI</name>
<organism evidence="1 2">
    <name type="scientific">Echria macrotheca</name>
    <dbReference type="NCBI Taxonomy" id="438768"/>
    <lineage>
        <taxon>Eukaryota</taxon>
        <taxon>Fungi</taxon>
        <taxon>Dikarya</taxon>
        <taxon>Ascomycota</taxon>
        <taxon>Pezizomycotina</taxon>
        <taxon>Sordariomycetes</taxon>
        <taxon>Sordariomycetidae</taxon>
        <taxon>Sordariales</taxon>
        <taxon>Schizotheciaceae</taxon>
        <taxon>Echria</taxon>
    </lineage>
</organism>
<dbReference type="Proteomes" id="UP001239445">
    <property type="component" value="Unassembled WGS sequence"/>
</dbReference>
<dbReference type="AlphaFoldDB" id="A0AAJ0BL89"/>
<comment type="caution">
    <text evidence="1">The sequence shown here is derived from an EMBL/GenBank/DDBJ whole genome shotgun (WGS) entry which is preliminary data.</text>
</comment>
<proteinExistence type="predicted"/>
<evidence type="ECO:0000313" key="1">
    <source>
        <dbReference type="EMBL" id="KAK1760325.1"/>
    </source>
</evidence>
<accession>A0AAJ0BL89</accession>
<reference evidence="1" key="1">
    <citation type="submission" date="2023-06" db="EMBL/GenBank/DDBJ databases">
        <title>Genome-scale phylogeny and comparative genomics of the fungal order Sordariales.</title>
        <authorList>
            <consortium name="Lawrence Berkeley National Laboratory"/>
            <person name="Hensen N."/>
            <person name="Bonometti L."/>
            <person name="Westerberg I."/>
            <person name="Brannstrom I.O."/>
            <person name="Guillou S."/>
            <person name="Cros-Aarteil S."/>
            <person name="Calhoun S."/>
            <person name="Haridas S."/>
            <person name="Kuo A."/>
            <person name="Mondo S."/>
            <person name="Pangilinan J."/>
            <person name="Riley R."/>
            <person name="Labutti K."/>
            <person name="Andreopoulos B."/>
            <person name="Lipzen A."/>
            <person name="Chen C."/>
            <person name="Yanf M."/>
            <person name="Daum C."/>
            <person name="Ng V."/>
            <person name="Clum A."/>
            <person name="Steindorff A."/>
            <person name="Ohm R."/>
            <person name="Martin F."/>
            <person name="Silar P."/>
            <person name="Natvig D."/>
            <person name="Lalanne C."/>
            <person name="Gautier V."/>
            <person name="Ament-Velasquez S.L."/>
            <person name="Kruys A."/>
            <person name="Hutchinson M.I."/>
            <person name="Powell A.J."/>
            <person name="Barry K."/>
            <person name="Miller A.N."/>
            <person name="Grigoriev I.V."/>
            <person name="Debuchy R."/>
            <person name="Gladieux P."/>
            <person name="Thoren M.H."/>
            <person name="Johannesson H."/>
        </authorList>
    </citation>
    <scope>NUCLEOTIDE SEQUENCE</scope>
    <source>
        <strain evidence="1">PSN4</strain>
    </source>
</reference>
<dbReference type="EMBL" id="MU839827">
    <property type="protein sequence ID" value="KAK1760325.1"/>
    <property type="molecule type" value="Genomic_DNA"/>
</dbReference>